<feature type="domain" description="Septum formation-related" evidence="3">
    <location>
        <begin position="110"/>
        <end position="201"/>
    </location>
</feature>
<sequence length="215" mass="21856">MTDRPDADPLFVAPGPGAPAEPEPEVTAVGSDAFGARWGAPGGPTPQERAAARRRARLWVASVLGVVALVVGIAAGVSYAVSTGQERAWAPVAALPDAPTTVNAVQLVLGSCLDAPPSSGPVGRVEVVPCADDHDAQVVGRTDAAPREVWPGADAVLARAARMCTPELLGPAARAGQDDVSLVVWTPSEDSWSAGDRTSLCVARLTPSATGSLLE</sequence>
<feature type="region of interest" description="Disordered" evidence="1">
    <location>
        <begin position="1"/>
        <end position="27"/>
    </location>
</feature>
<reference evidence="5" key="1">
    <citation type="journal article" date="2019" name="Int. J. Syst. Evol. Microbiol.">
        <title>The Global Catalogue of Microorganisms (GCM) 10K type strain sequencing project: providing services to taxonomists for standard genome sequencing and annotation.</title>
        <authorList>
            <consortium name="The Broad Institute Genomics Platform"/>
            <consortium name="The Broad Institute Genome Sequencing Center for Infectious Disease"/>
            <person name="Wu L."/>
            <person name="Ma J."/>
        </authorList>
    </citation>
    <scope>NUCLEOTIDE SEQUENCE [LARGE SCALE GENOMIC DNA]</scope>
    <source>
        <strain evidence="5">JCM 18063</strain>
    </source>
</reference>
<keyword evidence="2" id="KW-0472">Membrane</keyword>
<accession>A0ABP8YAR6</accession>
<feature type="transmembrane region" description="Helical" evidence="2">
    <location>
        <begin position="58"/>
        <end position="81"/>
    </location>
</feature>
<comment type="caution">
    <text evidence="4">The sequence shown here is derived from an EMBL/GenBank/DDBJ whole genome shotgun (WGS) entry which is preliminary data.</text>
</comment>
<dbReference type="RefSeq" id="WP_172151081.1">
    <property type="nucleotide sequence ID" value="NZ_BAABID010000006.1"/>
</dbReference>
<evidence type="ECO:0000313" key="4">
    <source>
        <dbReference type="EMBL" id="GAA4723803.1"/>
    </source>
</evidence>
<protein>
    <recommendedName>
        <fullName evidence="3">Septum formation-related domain-containing protein</fullName>
    </recommendedName>
</protein>
<keyword evidence="5" id="KW-1185">Reference proteome</keyword>
<evidence type="ECO:0000256" key="1">
    <source>
        <dbReference type="SAM" id="MobiDB-lite"/>
    </source>
</evidence>
<dbReference type="InterPro" id="IPR026004">
    <property type="entry name" value="Septum_form"/>
</dbReference>
<dbReference type="Proteomes" id="UP001500956">
    <property type="component" value="Unassembled WGS sequence"/>
</dbReference>
<dbReference type="Pfam" id="PF13845">
    <property type="entry name" value="Septum_form"/>
    <property type="match status" value="1"/>
</dbReference>
<keyword evidence="2" id="KW-1133">Transmembrane helix</keyword>
<dbReference type="EMBL" id="BAABID010000006">
    <property type="protein sequence ID" value="GAA4723803.1"/>
    <property type="molecule type" value="Genomic_DNA"/>
</dbReference>
<evidence type="ECO:0000259" key="3">
    <source>
        <dbReference type="Pfam" id="PF13845"/>
    </source>
</evidence>
<gene>
    <name evidence="4" type="ORF">GCM10023216_11860</name>
</gene>
<evidence type="ECO:0000313" key="5">
    <source>
        <dbReference type="Proteomes" id="UP001500956"/>
    </source>
</evidence>
<name>A0ABP8YAR6_9MICO</name>
<keyword evidence="2" id="KW-0812">Transmembrane</keyword>
<evidence type="ECO:0000256" key="2">
    <source>
        <dbReference type="SAM" id="Phobius"/>
    </source>
</evidence>
<proteinExistence type="predicted"/>
<organism evidence="4 5">
    <name type="scientific">Isoptericola chiayiensis</name>
    <dbReference type="NCBI Taxonomy" id="579446"/>
    <lineage>
        <taxon>Bacteria</taxon>
        <taxon>Bacillati</taxon>
        <taxon>Actinomycetota</taxon>
        <taxon>Actinomycetes</taxon>
        <taxon>Micrococcales</taxon>
        <taxon>Promicromonosporaceae</taxon>
        <taxon>Isoptericola</taxon>
    </lineage>
</organism>